<feature type="compositionally biased region" description="Polar residues" evidence="1">
    <location>
        <begin position="36"/>
        <end position="46"/>
    </location>
</feature>
<evidence type="ECO:0000313" key="2">
    <source>
        <dbReference type="EMBL" id="GAT67257.1"/>
    </source>
</evidence>
<accession>A0A171CUU8</accession>
<dbReference type="EMBL" id="BDCX01000006">
    <property type="protein sequence ID" value="GAT67257.1"/>
    <property type="molecule type" value="Genomic_DNA"/>
</dbReference>
<reference evidence="3" key="2">
    <citation type="submission" date="2016-04" db="EMBL/GenBank/DDBJ databases">
        <title>Planomonospora sphaerica JCM9374 whole genome shotgun sequence.</title>
        <authorList>
            <person name="Suzuki T."/>
            <person name="Dohra H."/>
            <person name="Kodani S."/>
        </authorList>
    </citation>
    <scope>NUCLEOTIDE SEQUENCE [LARGE SCALE GENOMIC DNA]</scope>
    <source>
        <strain evidence="3">JCM 9374</strain>
    </source>
</reference>
<dbReference type="Proteomes" id="UP000077701">
    <property type="component" value="Unassembled WGS sequence"/>
</dbReference>
<dbReference type="AlphaFoldDB" id="A0A171CUU8"/>
<protein>
    <submittedName>
        <fullName evidence="2">Uncharacterized protein</fullName>
    </submittedName>
</protein>
<feature type="region of interest" description="Disordered" evidence="1">
    <location>
        <begin position="30"/>
        <end position="60"/>
    </location>
</feature>
<gene>
    <name evidence="2" type="ORF">PS9374_02910</name>
</gene>
<sequence>MARPPVSEAATPGADLVPWSAEPVDVERLLPPFKSPSRQGSRTSGEQVVRAQYSRDISRC</sequence>
<dbReference type="STRING" id="161355.PS9374_02910"/>
<name>A0A171CUU8_9ACTN</name>
<organism evidence="2 3">
    <name type="scientific">Planomonospora sphaerica</name>
    <dbReference type="NCBI Taxonomy" id="161355"/>
    <lineage>
        <taxon>Bacteria</taxon>
        <taxon>Bacillati</taxon>
        <taxon>Actinomycetota</taxon>
        <taxon>Actinomycetes</taxon>
        <taxon>Streptosporangiales</taxon>
        <taxon>Streptosporangiaceae</taxon>
        <taxon>Planomonospora</taxon>
    </lineage>
</organism>
<evidence type="ECO:0000256" key="1">
    <source>
        <dbReference type="SAM" id="MobiDB-lite"/>
    </source>
</evidence>
<reference evidence="2 3" key="1">
    <citation type="journal article" date="2016" name="Genome Announc.">
        <title>Draft Genome Sequence of Planomonospora sphaerica JCM9374, a Rare Actinomycete.</title>
        <authorList>
            <person name="Dohra H."/>
            <person name="Suzuki T."/>
            <person name="Inoue Y."/>
            <person name="Kodani S."/>
        </authorList>
    </citation>
    <scope>NUCLEOTIDE SEQUENCE [LARGE SCALE GENOMIC DNA]</scope>
    <source>
        <strain evidence="2 3">JCM 9374</strain>
    </source>
</reference>
<keyword evidence="3" id="KW-1185">Reference proteome</keyword>
<evidence type="ECO:0000313" key="3">
    <source>
        <dbReference type="Proteomes" id="UP000077701"/>
    </source>
</evidence>
<comment type="caution">
    <text evidence="2">The sequence shown here is derived from an EMBL/GenBank/DDBJ whole genome shotgun (WGS) entry which is preliminary data.</text>
</comment>
<proteinExistence type="predicted"/>